<evidence type="ECO:0000256" key="17">
    <source>
        <dbReference type="ARBA" id="ARBA00032071"/>
    </source>
</evidence>
<evidence type="ECO:0000313" key="24">
    <source>
        <dbReference type="Proteomes" id="UP000249166"/>
    </source>
</evidence>
<dbReference type="InterPro" id="IPR003563">
    <property type="entry name" value="8ODP"/>
</dbReference>
<evidence type="ECO:0000256" key="12">
    <source>
        <dbReference type="ARBA" id="ARBA00026218"/>
    </source>
</evidence>
<keyword evidence="6" id="KW-0460">Magnesium</keyword>
<comment type="catalytic activity">
    <reaction evidence="7">
        <text>8-oxo-dATP + H2O = 8-oxo-dAMP + diphosphate + H(+)</text>
        <dbReference type="Rhea" id="RHEA:65396"/>
        <dbReference type="ChEBI" id="CHEBI:15377"/>
        <dbReference type="ChEBI" id="CHEBI:15378"/>
        <dbReference type="ChEBI" id="CHEBI:33019"/>
        <dbReference type="ChEBI" id="CHEBI:71361"/>
        <dbReference type="ChEBI" id="CHEBI:172871"/>
    </reaction>
    <physiologicalReaction direction="left-to-right" evidence="7">
        <dbReference type="Rhea" id="RHEA:65397"/>
    </physiologicalReaction>
</comment>
<evidence type="ECO:0000259" key="22">
    <source>
        <dbReference type="PROSITE" id="PS51462"/>
    </source>
</evidence>
<evidence type="ECO:0000256" key="5">
    <source>
        <dbReference type="ARBA" id="ARBA00022801"/>
    </source>
</evidence>
<comment type="caution">
    <text evidence="23">The sequence shown here is derived from an EMBL/GenBank/DDBJ whole genome shotgun (WGS) entry which is preliminary data.</text>
</comment>
<dbReference type="Gene3D" id="3.90.79.10">
    <property type="entry name" value="Nucleoside Triphosphate Pyrophosphohydrolase"/>
    <property type="match status" value="1"/>
</dbReference>
<evidence type="ECO:0000256" key="10">
    <source>
        <dbReference type="ARBA" id="ARBA00024596"/>
    </source>
</evidence>
<evidence type="ECO:0000256" key="14">
    <source>
        <dbReference type="ARBA" id="ARBA00030634"/>
    </source>
</evidence>
<proteinExistence type="inferred from homology"/>
<dbReference type="PROSITE" id="PS51462">
    <property type="entry name" value="NUDIX"/>
    <property type="match status" value="1"/>
</dbReference>
<comment type="catalytic activity">
    <reaction evidence="10">
        <text>2-oxo-ATP + H2O = 2-oxo-AMP + diphosphate + H(+)</text>
        <dbReference type="Rhea" id="RHEA:67392"/>
        <dbReference type="ChEBI" id="CHEBI:15377"/>
        <dbReference type="ChEBI" id="CHEBI:15378"/>
        <dbReference type="ChEBI" id="CHEBI:33019"/>
        <dbReference type="ChEBI" id="CHEBI:71395"/>
        <dbReference type="ChEBI" id="CHEBI:172878"/>
    </reaction>
    <physiologicalReaction direction="left-to-right" evidence="10">
        <dbReference type="Rhea" id="RHEA:67393"/>
    </physiologicalReaction>
</comment>
<protein>
    <recommendedName>
        <fullName evidence="12">Oxidized purine nucleoside triphosphate hydrolase</fullName>
        <ecNumber evidence="11">3.6.1.56</ecNumber>
    </recommendedName>
    <alternativeName>
        <fullName evidence="16">2-hydroxy-dATP diphosphatase</fullName>
    </alternativeName>
    <alternativeName>
        <fullName evidence="15">7,8-dihydro-8-oxoguanine triphosphatase</fullName>
    </alternativeName>
    <alternativeName>
        <fullName evidence="14">8-oxo-dGTPase</fullName>
    </alternativeName>
    <alternativeName>
        <fullName evidence="17">Methylated purine nucleoside triphosphate hydrolase</fullName>
    </alternativeName>
    <alternativeName>
        <fullName evidence="13">Nucleoside diphosphate-linked moiety X motif 1</fullName>
    </alternativeName>
</protein>
<comment type="catalytic activity">
    <reaction evidence="9">
        <text>8-oxo-dGTP + H2O = 8-oxo-dGMP + diphosphate + H(+)</text>
        <dbReference type="Rhea" id="RHEA:31575"/>
        <dbReference type="ChEBI" id="CHEBI:15377"/>
        <dbReference type="ChEBI" id="CHEBI:15378"/>
        <dbReference type="ChEBI" id="CHEBI:33019"/>
        <dbReference type="ChEBI" id="CHEBI:63224"/>
        <dbReference type="ChEBI" id="CHEBI:77896"/>
    </reaction>
    <physiologicalReaction direction="left-to-right" evidence="9">
        <dbReference type="Rhea" id="RHEA:31576"/>
    </physiologicalReaction>
</comment>
<evidence type="ECO:0000256" key="18">
    <source>
        <dbReference type="ARBA" id="ARBA00048002"/>
    </source>
</evidence>
<dbReference type="GO" id="GO:0008828">
    <property type="term" value="F:dATP diphosphatase activity"/>
    <property type="evidence" value="ECO:0007669"/>
    <property type="project" value="UniProtKB-EC"/>
</dbReference>
<dbReference type="InterPro" id="IPR015797">
    <property type="entry name" value="NUDIX_hydrolase-like_dom_sf"/>
</dbReference>
<dbReference type="PANTHER" id="PTHR43758:SF2">
    <property type="entry name" value="OXIDIZED PURINE NUCLEOSIDE TRIPHOSPHATE HYDROLASE"/>
    <property type="match status" value="1"/>
</dbReference>
<dbReference type="RefSeq" id="WP_111902406.1">
    <property type="nucleotide sequence ID" value="NZ_QLNP01000031.1"/>
</dbReference>
<evidence type="ECO:0000256" key="8">
    <source>
        <dbReference type="ARBA" id="ARBA00024459"/>
    </source>
</evidence>
<feature type="domain" description="Nudix hydrolase" evidence="22">
    <location>
        <begin position="2"/>
        <end position="139"/>
    </location>
</feature>
<evidence type="ECO:0000256" key="11">
    <source>
        <dbReference type="ARBA" id="ARBA00026103"/>
    </source>
</evidence>
<dbReference type="PROSITE" id="PS00893">
    <property type="entry name" value="NUDIX_BOX"/>
    <property type="match status" value="1"/>
</dbReference>
<organism evidence="23 24">
    <name type="scientific">Arthrobacter globiformis</name>
    <dbReference type="NCBI Taxonomy" id="1665"/>
    <lineage>
        <taxon>Bacteria</taxon>
        <taxon>Bacillati</taxon>
        <taxon>Actinomycetota</taxon>
        <taxon>Actinomycetes</taxon>
        <taxon>Micrococcales</taxon>
        <taxon>Micrococcaceae</taxon>
        <taxon>Arthrobacter</taxon>
    </lineage>
</organism>
<evidence type="ECO:0000313" key="23">
    <source>
        <dbReference type="EMBL" id="RAM38882.1"/>
    </source>
</evidence>
<keyword evidence="5 23" id="KW-0378">Hydrolase</keyword>
<dbReference type="GO" id="GO:0046872">
    <property type="term" value="F:metal ion binding"/>
    <property type="evidence" value="ECO:0007669"/>
    <property type="project" value="UniProtKB-KW"/>
</dbReference>
<dbReference type="GO" id="GO:0042262">
    <property type="term" value="P:DNA protection"/>
    <property type="evidence" value="ECO:0007669"/>
    <property type="project" value="InterPro"/>
</dbReference>
<evidence type="ECO:0000256" key="3">
    <source>
        <dbReference type="ARBA" id="ARBA00011245"/>
    </source>
</evidence>
<dbReference type="GO" id="GO:0008413">
    <property type="term" value="F:8-oxo-7,8-dihydroguanosine triphosphate pyrophosphatase activity"/>
    <property type="evidence" value="ECO:0007669"/>
    <property type="project" value="InterPro"/>
</dbReference>
<comment type="cofactor">
    <cofactor evidence="1">
        <name>Mg(2+)</name>
        <dbReference type="ChEBI" id="CHEBI:18420"/>
    </cofactor>
</comment>
<name>A0A328HK47_ARTGO</name>
<evidence type="ECO:0000256" key="6">
    <source>
        <dbReference type="ARBA" id="ARBA00022842"/>
    </source>
</evidence>
<dbReference type="GO" id="GO:0005737">
    <property type="term" value="C:cytoplasm"/>
    <property type="evidence" value="ECO:0007669"/>
    <property type="project" value="TreeGrafter"/>
</dbReference>
<keyword evidence="4" id="KW-0479">Metal-binding</keyword>
<comment type="similarity">
    <text evidence="2">Belongs to the Nudix hydrolase family.</text>
</comment>
<dbReference type="EC" id="3.6.1.56" evidence="11"/>
<sequence>MTSVPVTLCFLLRERVEVGPEVLLGLKRTGFGTGKIVGLGGHVETGETDAQAACREVLEEAGVVVLEEDLVDAGTVEFIFPARPDWNMSTSLFTTRRWAGEPVESSEIVPEWFLVSALPLERMWQDAEHWLPLALAGSVVDAVITLNGDNETVASAEYSFRAV</sequence>
<comment type="catalytic activity">
    <reaction evidence="20">
        <text>N(6)-methyl-dATP + H2O = N(6)-methyl-dAMP + diphosphate + H(+)</text>
        <dbReference type="Rhea" id="RHEA:67604"/>
        <dbReference type="ChEBI" id="CHEBI:15377"/>
        <dbReference type="ChEBI" id="CHEBI:15378"/>
        <dbReference type="ChEBI" id="CHEBI:33019"/>
        <dbReference type="ChEBI" id="CHEBI:169976"/>
        <dbReference type="ChEBI" id="CHEBI:172872"/>
    </reaction>
    <physiologicalReaction direction="left-to-right" evidence="20">
        <dbReference type="Rhea" id="RHEA:67605"/>
    </physiologicalReaction>
</comment>
<dbReference type="SUPFAM" id="SSF55811">
    <property type="entry name" value="Nudix"/>
    <property type="match status" value="1"/>
</dbReference>
<evidence type="ECO:0000256" key="4">
    <source>
        <dbReference type="ARBA" id="ARBA00022723"/>
    </source>
</evidence>
<dbReference type="PANTHER" id="PTHR43758">
    <property type="entry name" value="7,8-DIHYDRO-8-OXOGUANINE TRIPHOSPHATASE"/>
    <property type="match status" value="1"/>
</dbReference>
<dbReference type="Pfam" id="PF00293">
    <property type="entry name" value="NUDIX"/>
    <property type="match status" value="1"/>
</dbReference>
<dbReference type="EMBL" id="QLNP01000031">
    <property type="protein sequence ID" value="RAM38882.1"/>
    <property type="molecule type" value="Genomic_DNA"/>
</dbReference>
<evidence type="ECO:0000256" key="15">
    <source>
        <dbReference type="ARBA" id="ARBA00030682"/>
    </source>
</evidence>
<evidence type="ECO:0000256" key="21">
    <source>
        <dbReference type="ARBA" id="ARBA00053094"/>
    </source>
</evidence>
<dbReference type="AlphaFoldDB" id="A0A328HK47"/>
<dbReference type="OrthoDB" id="9804563at2"/>
<dbReference type="PRINTS" id="PR01403">
    <property type="entry name" value="8OXTPHPHTASE"/>
</dbReference>
<evidence type="ECO:0000256" key="7">
    <source>
        <dbReference type="ARBA" id="ARBA00024448"/>
    </source>
</evidence>
<evidence type="ECO:0000256" key="1">
    <source>
        <dbReference type="ARBA" id="ARBA00001946"/>
    </source>
</evidence>
<reference evidence="23 24" key="1">
    <citation type="submission" date="2018-04" db="EMBL/GenBank/DDBJ databases">
        <title>Bacteria isolated from cave deposits of Manipur.</title>
        <authorList>
            <person name="Sahoo D."/>
            <person name="Sarangthem I."/>
            <person name="Nandeibam J."/>
        </authorList>
    </citation>
    <scope>NUCLEOTIDE SEQUENCE [LARGE SCALE GENOMIC DNA]</scope>
    <source>
        <strain evidence="24">mrc11</strain>
    </source>
</reference>
<evidence type="ECO:0000256" key="16">
    <source>
        <dbReference type="ARBA" id="ARBA00031927"/>
    </source>
</evidence>
<dbReference type="CDD" id="cd03427">
    <property type="entry name" value="NUDIX_MTH1_Nudt1"/>
    <property type="match status" value="1"/>
</dbReference>
<gene>
    <name evidence="23" type="ORF">DBZ45_02530</name>
</gene>
<accession>A0A328HK47</accession>
<evidence type="ECO:0000256" key="20">
    <source>
        <dbReference type="ARBA" id="ARBA00049032"/>
    </source>
</evidence>
<evidence type="ECO:0000256" key="19">
    <source>
        <dbReference type="ARBA" id="ARBA00048894"/>
    </source>
</evidence>
<evidence type="ECO:0000256" key="2">
    <source>
        <dbReference type="ARBA" id="ARBA00005582"/>
    </source>
</evidence>
<evidence type="ECO:0000256" key="13">
    <source>
        <dbReference type="ARBA" id="ARBA00029673"/>
    </source>
</evidence>
<comment type="catalytic activity">
    <reaction evidence="8">
        <text>2-oxo-dATP + H2O = 2-oxo-dAMP + diphosphate + H(+)</text>
        <dbReference type="Rhea" id="RHEA:31583"/>
        <dbReference type="ChEBI" id="CHEBI:15377"/>
        <dbReference type="ChEBI" id="CHEBI:15378"/>
        <dbReference type="ChEBI" id="CHEBI:33019"/>
        <dbReference type="ChEBI" id="CHEBI:63212"/>
        <dbReference type="ChEBI" id="CHEBI:77897"/>
        <dbReference type="EC" id="3.6.1.56"/>
    </reaction>
    <physiologicalReaction direction="left-to-right" evidence="8">
        <dbReference type="Rhea" id="RHEA:31584"/>
    </physiologicalReaction>
</comment>
<comment type="function">
    <text evidence="21">Oxidized purine nucleoside triphosphate hydrolase which is a prominent sanitizer of the oxidized nucleotide pool. Catalyzes the hydrolysis of 2-oxo-dATP (2-hydroxy-dATP) into 2-oxo-dAMP. Also has a significant hydrolase activity toward 2-oxo-ATP, 8-oxo-dGTP and 8-oxo-dATP. Through the hydrolysis of oxidized purine nucleoside triphosphates, prevents their incorporation into DNA and the subsequent transversions A:T to C:G and G:C to T:A. Also catalyzes the hydrolysis of methylated purine nucleoside triphosphate preventing their integration into DNA. Through this antimutagenic activity protects cells from oxidative stress.</text>
</comment>
<evidence type="ECO:0000256" key="9">
    <source>
        <dbReference type="ARBA" id="ARBA00024486"/>
    </source>
</evidence>
<comment type="catalytic activity">
    <reaction evidence="18">
        <text>N(6)-methyl-ATP + H2O = N(6)-methyl-AMP + diphosphate + H(+)</text>
        <dbReference type="Rhea" id="RHEA:67608"/>
        <dbReference type="ChEBI" id="CHEBI:15377"/>
        <dbReference type="ChEBI" id="CHEBI:15378"/>
        <dbReference type="ChEBI" id="CHEBI:33019"/>
        <dbReference type="ChEBI" id="CHEBI:144842"/>
        <dbReference type="ChEBI" id="CHEBI:172873"/>
    </reaction>
    <physiologicalReaction direction="left-to-right" evidence="18">
        <dbReference type="Rhea" id="RHEA:67609"/>
    </physiologicalReaction>
</comment>
<dbReference type="InterPro" id="IPR000086">
    <property type="entry name" value="NUDIX_hydrolase_dom"/>
</dbReference>
<comment type="catalytic activity">
    <reaction evidence="19">
        <text>O(6)-methyl-dGTP + H2O = O(6)-methyl-dGMP + diphosphate + H(+)</text>
        <dbReference type="Rhea" id="RHEA:67600"/>
        <dbReference type="ChEBI" id="CHEBI:15377"/>
        <dbReference type="ChEBI" id="CHEBI:15378"/>
        <dbReference type="ChEBI" id="CHEBI:33019"/>
        <dbReference type="ChEBI" id="CHEBI:169974"/>
        <dbReference type="ChEBI" id="CHEBI:169975"/>
    </reaction>
    <physiologicalReaction direction="left-to-right" evidence="19">
        <dbReference type="Rhea" id="RHEA:67601"/>
    </physiologicalReaction>
</comment>
<dbReference type="Proteomes" id="UP000249166">
    <property type="component" value="Unassembled WGS sequence"/>
</dbReference>
<dbReference type="InterPro" id="IPR020084">
    <property type="entry name" value="NUDIX_hydrolase_CS"/>
</dbReference>
<comment type="subunit">
    <text evidence="3">Monomer.</text>
</comment>